<evidence type="ECO:0000313" key="2">
    <source>
        <dbReference type="Proteomes" id="UP000261212"/>
    </source>
</evidence>
<dbReference type="EMBL" id="QUSM01000004">
    <property type="protein sequence ID" value="RGD73808.1"/>
    <property type="molecule type" value="Genomic_DNA"/>
</dbReference>
<reference evidence="1 2" key="1">
    <citation type="submission" date="2018-08" db="EMBL/GenBank/DDBJ databases">
        <title>A genome reference for cultivated species of the human gut microbiota.</title>
        <authorList>
            <person name="Zou Y."/>
            <person name="Xue W."/>
            <person name="Luo G."/>
        </authorList>
    </citation>
    <scope>NUCLEOTIDE SEQUENCE [LARGE SCALE GENOMIC DNA]</scope>
    <source>
        <strain evidence="1 2">AM25-6</strain>
    </source>
</reference>
<gene>
    <name evidence="1" type="ORF">DW687_08490</name>
</gene>
<name>A0A3E3DYN3_9FIRM</name>
<sequence>MKNYKRDYALLSLCGLNCGLCTMHIDGYCPGCGGGDGHQSCKIVKCAITTSSPEFCSLCSEYPCENYEHIKDFDSFITHQNMFANLKKLNNIGIEQYKKELEEKIKILNLLLNKYNDGRKKSFYCLAVNLLELNDINEVISKLHEKTRNETDLKKKAKIAQELFNSAAKNKNITLKLNKKRK</sequence>
<evidence type="ECO:0000313" key="1">
    <source>
        <dbReference type="EMBL" id="RGD73808.1"/>
    </source>
</evidence>
<proteinExistence type="predicted"/>
<organism evidence="1 2">
    <name type="scientific">Anaerofustis stercorihominis</name>
    <dbReference type="NCBI Taxonomy" id="214853"/>
    <lineage>
        <taxon>Bacteria</taxon>
        <taxon>Bacillati</taxon>
        <taxon>Bacillota</taxon>
        <taxon>Clostridia</taxon>
        <taxon>Eubacteriales</taxon>
        <taxon>Eubacteriaceae</taxon>
        <taxon>Anaerofustis</taxon>
    </lineage>
</organism>
<dbReference type="AlphaFoldDB" id="A0A3E3DYN3"/>
<dbReference type="RefSeq" id="WP_117532425.1">
    <property type="nucleotide sequence ID" value="NZ_CAUFKS010000045.1"/>
</dbReference>
<protein>
    <submittedName>
        <fullName evidence="1">DUF3795 domain-containing protein</fullName>
    </submittedName>
</protein>
<comment type="caution">
    <text evidence="1">The sequence shown here is derived from an EMBL/GenBank/DDBJ whole genome shotgun (WGS) entry which is preliminary data.</text>
</comment>
<dbReference type="Proteomes" id="UP000261212">
    <property type="component" value="Unassembled WGS sequence"/>
</dbReference>
<accession>A0A3E3DYN3</accession>